<dbReference type="Gene3D" id="1.10.8.430">
    <property type="entry name" value="Helical domain of apoptotic protease-activating factors"/>
    <property type="match status" value="1"/>
</dbReference>
<keyword evidence="3" id="KW-0611">Plant defense</keyword>
<dbReference type="Gene3D" id="3.40.50.300">
    <property type="entry name" value="P-loop containing nucleotide triphosphate hydrolases"/>
    <property type="match status" value="1"/>
</dbReference>
<dbReference type="InterPro" id="IPR027417">
    <property type="entry name" value="P-loop_NTPase"/>
</dbReference>
<dbReference type="Gene3D" id="1.20.5.4130">
    <property type="match status" value="1"/>
</dbReference>
<dbReference type="FunFam" id="3.40.50.300:FF:001091">
    <property type="entry name" value="Probable disease resistance protein At1g61300"/>
    <property type="match status" value="1"/>
</dbReference>
<keyword evidence="9" id="KW-1185">Reference proteome</keyword>
<dbReference type="InterPro" id="IPR038005">
    <property type="entry name" value="RX-like_CC"/>
</dbReference>
<feature type="domain" description="Disease resistance N-terminal" evidence="5">
    <location>
        <begin position="5"/>
        <end position="89"/>
    </location>
</feature>
<dbReference type="PANTHER" id="PTHR23155">
    <property type="entry name" value="DISEASE RESISTANCE PROTEIN RP"/>
    <property type="match status" value="1"/>
</dbReference>
<dbReference type="Pfam" id="PF23598">
    <property type="entry name" value="LRR_14"/>
    <property type="match status" value="1"/>
</dbReference>
<dbReference type="InterPro" id="IPR055414">
    <property type="entry name" value="LRR_R13L4/SHOC2-like"/>
</dbReference>
<keyword evidence="1" id="KW-0677">Repeat</keyword>
<feature type="domain" description="Disease resistance protein winged helix" evidence="6">
    <location>
        <begin position="449"/>
        <end position="519"/>
    </location>
</feature>
<dbReference type="GO" id="GO:0098542">
    <property type="term" value="P:defense response to other organism"/>
    <property type="evidence" value="ECO:0007669"/>
    <property type="project" value="TreeGrafter"/>
</dbReference>
<evidence type="ECO:0000259" key="7">
    <source>
        <dbReference type="Pfam" id="PF23598"/>
    </source>
</evidence>
<evidence type="ECO:0000259" key="6">
    <source>
        <dbReference type="Pfam" id="PF23559"/>
    </source>
</evidence>
<dbReference type="InterPro" id="IPR036388">
    <property type="entry name" value="WH-like_DNA-bd_sf"/>
</dbReference>
<dbReference type="Gene3D" id="1.10.10.10">
    <property type="entry name" value="Winged helix-like DNA-binding domain superfamily/Winged helix DNA-binding domain"/>
    <property type="match status" value="1"/>
</dbReference>
<evidence type="ECO:0000259" key="5">
    <source>
        <dbReference type="Pfam" id="PF18052"/>
    </source>
</evidence>
<dbReference type="Pfam" id="PF23559">
    <property type="entry name" value="WHD_DRP"/>
    <property type="match status" value="1"/>
</dbReference>
<reference evidence="8 9" key="1">
    <citation type="journal article" date="2017" name="Mol. Plant">
        <title>The Genome of Medicinal Plant Macleaya cordata Provides New Insights into Benzylisoquinoline Alkaloids Metabolism.</title>
        <authorList>
            <person name="Liu X."/>
            <person name="Liu Y."/>
            <person name="Huang P."/>
            <person name="Ma Y."/>
            <person name="Qing Z."/>
            <person name="Tang Q."/>
            <person name="Cao H."/>
            <person name="Cheng P."/>
            <person name="Zheng Y."/>
            <person name="Yuan Z."/>
            <person name="Zhou Y."/>
            <person name="Liu J."/>
            <person name="Tang Z."/>
            <person name="Zhuo Y."/>
            <person name="Zhang Y."/>
            <person name="Yu L."/>
            <person name="Huang J."/>
            <person name="Yang P."/>
            <person name="Peng Q."/>
            <person name="Zhang J."/>
            <person name="Jiang W."/>
            <person name="Zhang Z."/>
            <person name="Lin K."/>
            <person name="Ro D.K."/>
            <person name="Chen X."/>
            <person name="Xiong X."/>
            <person name="Shang Y."/>
            <person name="Huang S."/>
            <person name="Zeng J."/>
        </authorList>
    </citation>
    <scope>NUCLEOTIDE SEQUENCE [LARGE SCALE GENOMIC DNA]</scope>
    <source>
        <strain evidence="9">cv. BLH2017</strain>
        <tissue evidence="8">Root</tissue>
    </source>
</reference>
<evidence type="ECO:0000313" key="8">
    <source>
        <dbReference type="EMBL" id="OVA00413.1"/>
    </source>
</evidence>
<feature type="domain" description="NB-ARC" evidence="4">
    <location>
        <begin position="171"/>
        <end position="349"/>
    </location>
</feature>
<dbReference type="InParanoid" id="A0A200PQE3"/>
<dbReference type="STRING" id="56857.A0A200PQE3"/>
<dbReference type="InterPro" id="IPR058922">
    <property type="entry name" value="WHD_DRP"/>
</dbReference>
<dbReference type="Gene3D" id="3.80.10.10">
    <property type="entry name" value="Ribonuclease Inhibitor"/>
    <property type="match status" value="1"/>
</dbReference>
<protein>
    <submittedName>
        <fullName evidence="8">Disease resistance protein</fullName>
    </submittedName>
</protein>
<dbReference type="SUPFAM" id="SSF52058">
    <property type="entry name" value="L domain-like"/>
    <property type="match status" value="1"/>
</dbReference>
<evidence type="ECO:0000256" key="3">
    <source>
        <dbReference type="ARBA" id="ARBA00022821"/>
    </source>
</evidence>
<name>A0A200PQE3_MACCD</name>
<dbReference type="InterPro" id="IPR042197">
    <property type="entry name" value="Apaf_helical"/>
</dbReference>
<dbReference type="PRINTS" id="PR00364">
    <property type="entry name" value="DISEASERSIST"/>
</dbReference>
<dbReference type="EMBL" id="MVGT01004312">
    <property type="protein sequence ID" value="OVA00413.1"/>
    <property type="molecule type" value="Genomic_DNA"/>
</dbReference>
<dbReference type="InterPro" id="IPR041118">
    <property type="entry name" value="Rx_N"/>
</dbReference>
<dbReference type="Pfam" id="PF00931">
    <property type="entry name" value="NB-ARC"/>
    <property type="match status" value="1"/>
</dbReference>
<evidence type="ECO:0000256" key="2">
    <source>
        <dbReference type="ARBA" id="ARBA00022741"/>
    </source>
</evidence>
<dbReference type="GO" id="GO:0043531">
    <property type="term" value="F:ADP binding"/>
    <property type="evidence" value="ECO:0007669"/>
    <property type="project" value="InterPro"/>
</dbReference>
<feature type="domain" description="Disease resistance R13L4/SHOC-2-like LRR" evidence="7">
    <location>
        <begin position="575"/>
        <end position="916"/>
    </location>
</feature>
<dbReference type="FunFam" id="1.10.10.10:FF:000322">
    <property type="entry name" value="Probable disease resistance protein At1g63360"/>
    <property type="match status" value="1"/>
</dbReference>
<dbReference type="OrthoDB" id="1867717at2759"/>
<dbReference type="SUPFAM" id="SSF52540">
    <property type="entry name" value="P-loop containing nucleoside triphosphate hydrolases"/>
    <property type="match status" value="1"/>
</dbReference>
<comment type="caution">
    <text evidence="8">The sequence shown here is derived from an EMBL/GenBank/DDBJ whole genome shotgun (WGS) entry which is preliminary data.</text>
</comment>
<evidence type="ECO:0000256" key="1">
    <source>
        <dbReference type="ARBA" id="ARBA00022737"/>
    </source>
</evidence>
<dbReference type="InterPro" id="IPR002182">
    <property type="entry name" value="NB-ARC"/>
</dbReference>
<proteinExistence type="predicted"/>
<dbReference type="PANTHER" id="PTHR23155:SF1205">
    <property type="entry name" value="DISEASE RESISTANCE PROTEIN RPM1"/>
    <property type="match status" value="1"/>
</dbReference>
<accession>A0A200PQE3</accession>
<evidence type="ECO:0000313" key="9">
    <source>
        <dbReference type="Proteomes" id="UP000195402"/>
    </source>
</evidence>
<organism evidence="8 9">
    <name type="scientific">Macleaya cordata</name>
    <name type="common">Five-seeded plume-poppy</name>
    <name type="synonym">Bocconia cordata</name>
    <dbReference type="NCBI Taxonomy" id="56857"/>
    <lineage>
        <taxon>Eukaryota</taxon>
        <taxon>Viridiplantae</taxon>
        <taxon>Streptophyta</taxon>
        <taxon>Embryophyta</taxon>
        <taxon>Tracheophyta</taxon>
        <taxon>Spermatophyta</taxon>
        <taxon>Magnoliopsida</taxon>
        <taxon>Ranunculales</taxon>
        <taxon>Papaveraceae</taxon>
        <taxon>Papaveroideae</taxon>
        <taxon>Macleaya</taxon>
    </lineage>
</organism>
<dbReference type="Pfam" id="PF18052">
    <property type="entry name" value="Rx_N"/>
    <property type="match status" value="1"/>
</dbReference>
<dbReference type="AlphaFoldDB" id="A0A200PQE3"/>
<evidence type="ECO:0000259" key="4">
    <source>
        <dbReference type="Pfam" id="PF00931"/>
    </source>
</evidence>
<gene>
    <name evidence="8" type="ORF">BVC80_1253g4</name>
</gene>
<keyword evidence="2" id="KW-0547">Nucleotide-binding</keyword>
<sequence>MAEAVVTFFLEKLSTLITEEANLLLGVDEQVRLLQNDLEWMRLLIKNQDAERRADPEVKLLVRQIRDITFKAEDVIDDFILKIHQRGQQRIDLDRFTRSITSCIRCTRQLPILHELGNEIKAINLMSKNVSENKSRYCIKGESSNSSNGISSLPKVKRAPIAGEWDVVGIEDSMKQVKSLLVGSGGDDDRRRRIVVSITGMGGLGKTTLAKKVYNSIDVRRHFDCFAWVSVSREYRLTELLQGIIKCVTTQYSRDDLEKLDEEELRKMLHEYLQGEKKYLIVLDDIWDTQAWDGLSTAFPDEKNGSRILLTTRNTNVAAFADSSSNNIHELRFLDLTESWELFMKKIFPLGGGRGNSTTQESRCPPDLKDLGKEMVDKCRGLPLAIVVLGGLLLSKDRTHIAWSKVNASVSWQLTDHGASSHYSCSEILALSYYDLPYYLKPCFMYMGLFPEDHEIPAFKLFQYWIAEGFVRRRGEETMEDVAEDYLEELIHRSMIQVGSWRFDGRVKTCRIHDLLRDISIKESKEDQFFQVYGIIDDDFSNSSNNVRRLTIHGDRDGSNKGEQYFSQFRYTRNIRSLMCFGVSVEGKQFWTSLCGGFKLLRVLELEIRSSSTTLTLPQEIGDLVHLKYFGLSNYDEKTIPNSISKLVNLQTLNLTRGFMIEYISNQIWSLCQLRHLYVSHIASMSSKWDRRWNIRSSACHLGIDNLTNLQTLSISSGDWINDGRLGKLSMLKKLVIQGDTFSHKNEFFDSIAKLSGLRKLDISTNEKFPSSFQVSRNSFLTKLRLSGGLSSDFLFPQNLIKLTLSRSCMETELMVQVLEKLPHLKILVLDCNACIGEKMLLLQGQFLRLQVLQLAALDALQELIVEEGALISLTRLVIDECEEMEMLPDGLRLLTTLQILEVNNMPEEFNARLAENVGEDWNKIKHIPSVIMDLYLSN</sequence>
<dbReference type="OMA" id="FICRIRE"/>
<dbReference type="InterPro" id="IPR044974">
    <property type="entry name" value="Disease_R_plants"/>
</dbReference>
<dbReference type="CDD" id="cd14798">
    <property type="entry name" value="RX-CC_like"/>
    <property type="match status" value="1"/>
</dbReference>
<dbReference type="Proteomes" id="UP000195402">
    <property type="component" value="Unassembled WGS sequence"/>
</dbReference>
<dbReference type="InterPro" id="IPR032675">
    <property type="entry name" value="LRR_dom_sf"/>
</dbReference>